<evidence type="ECO:0000313" key="1">
    <source>
        <dbReference type="EMBL" id="CAK1540541.1"/>
    </source>
</evidence>
<comment type="caution">
    <text evidence="1">The sequence shown here is derived from an EMBL/GenBank/DDBJ whole genome shotgun (WGS) entry which is preliminary data.</text>
</comment>
<protein>
    <submittedName>
        <fullName evidence="1">Uncharacterized protein</fullName>
    </submittedName>
</protein>
<reference evidence="1 2" key="1">
    <citation type="submission" date="2023-11" db="EMBL/GenBank/DDBJ databases">
        <authorList>
            <person name="Okamura Y."/>
        </authorList>
    </citation>
    <scope>NUCLEOTIDE SEQUENCE [LARGE SCALE GENOMIC DNA]</scope>
</reference>
<evidence type="ECO:0000313" key="2">
    <source>
        <dbReference type="Proteomes" id="UP001497472"/>
    </source>
</evidence>
<dbReference type="Proteomes" id="UP001497472">
    <property type="component" value="Unassembled WGS sequence"/>
</dbReference>
<sequence>MDALKKSLDEMKESFQNRMKQFQTDLQLGNSGSASSPNGLASDFAVFRSFVLSSLECLQSQMNLLASLTDQVETRSRHISIPELVPETVSQCHRLGPTRSNKPRPILVKCRDLSTKTKLWQNKKVLKGTGITVSEFLTKPRHDAFMSARTKFGIHKCWTRDGTVYVLDSAGERHKVSSVADGSNPWK</sequence>
<proteinExistence type="predicted"/>
<keyword evidence="2" id="KW-1185">Reference proteome</keyword>
<dbReference type="AlphaFoldDB" id="A0AAV1IWN9"/>
<accession>A0AAV1IWN9</accession>
<gene>
    <name evidence="1" type="ORF">LNINA_LOCUS588</name>
</gene>
<name>A0AAV1IWN9_9NEOP</name>
<dbReference type="EMBL" id="CAVLEF010000001">
    <property type="protein sequence ID" value="CAK1540541.1"/>
    <property type="molecule type" value="Genomic_DNA"/>
</dbReference>
<organism evidence="1 2">
    <name type="scientific">Leptosia nina</name>
    <dbReference type="NCBI Taxonomy" id="320188"/>
    <lineage>
        <taxon>Eukaryota</taxon>
        <taxon>Metazoa</taxon>
        <taxon>Ecdysozoa</taxon>
        <taxon>Arthropoda</taxon>
        <taxon>Hexapoda</taxon>
        <taxon>Insecta</taxon>
        <taxon>Pterygota</taxon>
        <taxon>Neoptera</taxon>
        <taxon>Endopterygota</taxon>
        <taxon>Lepidoptera</taxon>
        <taxon>Glossata</taxon>
        <taxon>Ditrysia</taxon>
        <taxon>Papilionoidea</taxon>
        <taxon>Pieridae</taxon>
        <taxon>Pierinae</taxon>
        <taxon>Leptosia</taxon>
    </lineage>
</organism>